<protein>
    <submittedName>
        <fullName evidence="1">Amino acid ABC transporter substrate-binding protein</fullName>
    </submittedName>
</protein>
<organism evidence="1 2">
    <name type="scientific">Rubellimicrobium rubrum</name>
    <dbReference type="NCBI Taxonomy" id="2585369"/>
    <lineage>
        <taxon>Bacteria</taxon>
        <taxon>Pseudomonadati</taxon>
        <taxon>Pseudomonadota</taxon>
        <taxon>Alphaproteobacteria</taxon>
        <taxon>Rhodobacterales</taxon>
        <taxon>Roseobacteraceae</taxon>
        <taxon>Rubellimicrobium</taxon>
    </lineage>
</organism>
<keyword evidence="2" id="KW-1185">Reference proteome</keyword>
<comment type="caution">
    <text evidence="1">The sequence shown here is derived from an EMBL/GenBank/DDBJ whole genome shotgun (WGS) entry which is preliminary data.</text>
</comment>
<dbReference type="AlphaFoldDB" id="A0A5C4MSD8"/>
<gene>
    <name evidence="1" type="ORF">FHG66_13060</name>
</gene>
<dbReference type="OrthoDB" id="8116676at2"/>
<evidence type="ECO:0000313" key="2">
    <source>
        <dbReference type="Proteomes" id="UP000305887"/>
    </source>
</evidence>
<proteinExistence type="predicted"/>
<name>A0A5C4MSD8_9RHOB</name>
<evidence type="ECO:0000313" key="1">
    <source>
        <dbReference type="EMBL" id="TNC48739.1"/>
    </source>
</evidence>
<sequence length="142" mass="15132">MAGQGALAGLLAGLLALPASCDLPRDPHRTRDQTLGETLVVLVVAPELTADEDRTLRRLAERLEAELVLGPGDLHSAIDALRHGEVQAIAGAIPKDTPYLDEVAATNSIGREEFVILLRPGENAMLLAANRAVGDAEEERRQ</sequence>
<dbReference type="RefSeq" id="WP_139077465.1">
    <property type="nucleotide sequence ID" value="NZ_VDFU01000015.1"/>
</dbReference>
<dbReference type="EMBL" id="VDFU01000015">
    <property type="protein sequence ID" value="TNC48739.1"/>
    <property type="molecule type" value="Genomic_DNA"/>
</dbReference>
<reference evidence="1 2" key="1">
    <citation type="submission" date="2019-06" db="EMBL/GenBank/DDBJ databases">
        <title>YIM 131921 draft genome.</title>
        <authorList>
            <person name="Jiang L."/>
        </authorList>
    </citation>
    <scope>NUCLEOTIDE SEQUENCE [LARGE SCALE GENOMIC DNA]</scope>
    <source>
        <strain evidence="1 2">YIM 131921</strain>
    </source>
</reference>
<accession>A0A5C4MSD8</accession>
<dbReference type="Proteomes" id="UP000305887">
    <property type="component" value="Unassembled WGS sequence"/>
</dbReference>